<dbReference type="Proteomes" id="UP000282759">
    <property type="component" value="Unassembled WGS sequence"/>
</dbReference>
<dbReference type="OrthoDB" id="1453168at2"/>
<protein>
    <submittedName>
        <fullName evidence="1">Uncharacterized protein</fullName>
    </submittedName>
</protein>
<sequence>MKRILSKNQYEYMSNGIKMSMPYLINKIDSQVVNDKVIINVSEDVACGIRDWAMDRQVRVGFDENYSLTDEGQILNDLIDVFYE</sequence>
<proteinExistence type="predicted"/>
<dbReference type="RefSeq" id="WP_127703596.1">
    <property type="nucleotide sequence ID" value="NZ_SACK01000002.1"/>
</dbReference>
<dbReference type="AlphaFoldDB" id="A0A437MU85"/>
<comment type="caution">
    <text evidence="1">The sequence shown here is derived from an EMBL/GenBank/DDBJ whole genome shotgun (WGS) entry which is preliminary data.</text>
</comment>
<keyword evidence="2" id="KW-1185">Reference proteome</keyword>
<evidence type="ECO:0000313" key="1">
    <source>
        <dbReference type="EMBL" id="RVU01220.1"/>
    </source>
</evidence>
<organism evidence="1 2">
    <name type="scientific">Mucilaginibacter limnophilus</name>
    <dbReference type="NCBI Taxonomy" id="1932778"/>
    <lineage>
        <taxon>Bacteria</taxon>
        <taxon>Pseudomonadati</taxon>
        <taxon>Bacteroidota</taxon>
        <taxon>Sphingobacteriia</taxon>
        <taxon>Sphingobacteriales</taxon>
        <taxon>Sphingobacteriaceae</taxon>
        <taxon>Mucilaginibacter</taxon>
    </lineage>
</organism>
<reference evidence="1 2" key="1">
    <citation type="submission" date="2019-01" db="EMBL/GenBank/DDBJ databases">
        <authorList>
            <person name="Chen W.-M."/>
        </authorList>
    </citation>
    <scope>NUCLEOTIDE SEQUENCE [LARGE SCALE GENOMIC DNA]</scope>
    <source>
        <strain evidence="1 2">YBJ-36</strain>
    </source>
</reference>
<name>A0A437MU85_9SPHI</name>
<dbReference type="EMBL" id="SACK01000002">
    <property type="protein sequence ID" value="RVU01220.1"/>
    <property type="molecule type" value="Genomic_DNA"/>
</dbReference>
<evidence type="ECO:0000313" key="2">
    <source>
        <dbReference type="Proteomes" id="UP000282759"/>
    </source>
</evidence>
<gene>
    <name evidence="1" type="ORF">EOD41_04440</name>
</gene>
<accession>A0A437MU85</accession>